<keyword evidence="5" id="KW-1278">Translocase</keyword>
<dbReference type="HAMAP" id="MF_01350">
    <property type="entry name" value="NDH1_NuoH"/>
    <property type="match status" value="1"/>
</dbReference>
<dbReference type="STRING" id="142842.SAMN02745118_01257"/>
<feature type="transmembrane region" description="Helical" evidence="5">
    <location>
        <begin position="321"/>
        <end position="343"/>
    </location>
</feature>
<dbReference type="GO" id="GO:0005886">
    <property type="term" value="C:plasma membrane"/>
    <property type="evidence" value="ECO:0007669"/>
    <property type="project" value="UniProtKB-SubCell"/>
</dbReference>
<dbReference type="Pfam" id="PF00146">
    <property type="entry name" value="NADHdh"/>
    <property type="match status" value="1"/>
</dbReference>
<evidence type="ECO:0000256" key="3">
    <source>
        <dbReference type="ARBA" id="ARBA00022989"/>
    </source>
</evidence>
<feature type="transmembrane region" description="Helical" evidence="5">
    <location>
        <begin position="101"/>
        <end position="124"/>
    </location>
</feature>
<dbReference type="GO" id="GO:0016655">
    <property type="term" value="F:oxidoreductase activity, acting on NAD(P)H, quinone or similar compound as acceptor"/>
    <property type="evidence" value="ECO:0007669"/>
    <property type="project" value="UniProtKB-UniRule"/>
</dbReference>
<feature type="transmembrane region" description="Helical" evidence="5">
    <location>
        <begin position="206"/>
        <end position="225"/>
    </location>
</feature>
<dbReference type="NCBIfam" id="NF004741">
    <property type="entry name" value="PRK06076.1-2"/>
    <property type="match status" value="1"/>
</dbReference>
<comment type="function">
    <text evidence="5">NDH-1 shuttles electrons from NADH, via FMN and iron-sulfur (Fe-S) centers, to quinones in the respiratory chain. The immediate electron acceptor for the enzyme in this species is believed to be ubiquinone. Couples the redox reaction to proton translocation (for every two electrons transferred, four hydrogen ions are translocated across the cytoplasmic membrane), and thus conserves the redox energy in a proton gradient. This subunit may bind ubiquinone.</text>
</comment>
<keyword evidence="2 5" id="KW-0812">Transmembrane</keyword>
<dbReference type="GO" id="GO:0009060">
    <property type="term" value="P:aerobic respiration"/>
    <property type="evidence" value="ECO:0007669"/>
    <property type="project" value="TreeGrafter"/>
</dbReference>
<dbReference type="PANTHER" id="PTHR11432">
    <property type="entry name" value="NADH DEHYDROGENASE SUBUNIT 1"/>
    <property type="match status" value="1"/>
</dbReference>
<comment type="subunit">
    <text evidence="5">NDH-1 is composed of 14 different subunits. Subunits NuoA, H, J, K, L, M, N constitute the membrane sector of the complex.</text>
</comment>
<dbReference type="Proteomes" id="UP000190625">
    <property type="component" value="Unassembled WGS sequence"/>
</dbReference>
<feature type="transmembrane region" description="Helical" evidence="5">
    <location>
        <begin position="254"/>
        <end position="276"/>
    </location>
</feature>
<evidence type="ECO:0000256" key="1">
    <source>
        <dbReference type="ARBA" id="ARBA00004141"/>
    </source>
</evidence>
<evidence type="ECO:0000313" key="7">
    <source>
        <dbReference type="EMBL" id="SJZ58424.1"/>
    </source>
</evidence>
<dbReference type="GO" id="GO:0003954">
    <property type="term" value="F:NADH dehydrogenase activity"/>
    <property type="evidence" value="ECO:0007669"/>
    <property type="project" value="TreeGrafter"/>
</dbReference>
<dbReference type="PANTHER" id="PTHR11432:SF3">
    <property type="entry name" value="NADH-UBIQUINONE OXIDOREDUCTASE CHAIN 1"/>
    <property type="match status" value="1"/>
</dbReference>
<keyword evidence="8" id="KW-1185">Reference proteome</keyword>
<keyword evidence="5 6" id="KW-0520">NAD</keyword>
<dbReference type="RefSeq" id="WP_078809744.1">
    <property type="nucleotide sequence ID" value="NZ_FUWM01000009.1"/>
</dbReference>
<proteinExistence type="inferred from homology"/>
<protein>
    <recommendedName>
        <fullName evidence="5">NADH-quinone oxidoreductase subunit H</fullName>
        <ecNumber evidence="5">7.1.1.-</ecNumber>
    </recommendedName>
    <alternativeName>
        <fullName evidence="5">NADH dehydrogenase I subunit H</fullName>
    </alternativeName>
    <alternativeName>
        <fullName evidence="5">NDH-1 subunit H</fullName>
    </alternativeName>
</protein>
<comment type="catalytic activity">
    <reaction evidence="5">
        <text>a quinone + NADH + 5 H(+)(in) = a quinol + NAD(+) + 4 H(+)(out)</text>
        <dbReference type="Rhea" id="RHEA:57888"/>
        <dbReference type="ChEBI" id="CHEBI:15378"/>
        <dbReference type="ChEBI" id="CHEBI:24646"/>
        <dbReference type="ChEBI" id="CHEBI:57540"/>
        <dbReference type="ChEBI" id="CHEBI:57945"/>
        <dbReference type="ChEBI" id="CHEBI:132124"/>
    </reaction>
</comment>
<keyword evidence="3 5" id="KW-1133">Transmembrane helix</keyword>
<keyword evidence="4 5" id="KW-0472">Membrane</keyword>
<reference evidence="8" key="1">
    <citation type="submission" date="2017-02" db="EMBL/GenBank/DDBJ databases">
        <authorList>
            <person name="Varghese N."/>
            <person name="Submissions S."/>
        </authorList>
    </citation>
    <scope>NUCLEOTIDE SEQUENCE [LARGE SCALE GENOMIC DNA]</scope>
    <source>
        <strain evidence="8">ATCC BAA-73</strain>
    </source>
</reference>
<evidence type="ECO:0000313" key="8">
    <source>
        <dbReference type="Proteomes" id="UP000190625"/>
    </source>
</evidence>
<dbReference type="OrthoDB" id="9803734at2"/>
<dbReference type="EMBL" id="FUWM01000009">
    <property type="protein sequence ID" value="SJZ58424.1"/>
    <property type="molecule type" value="Genomic_DNA"/>
</dbReference>
<keyword evidence="5" id="KW-1003">Cell membrane</keyword>
<dbReference type="PROSITE" id="PS00668">
    <property type="entry name" value="COMPLEX1_ND1_2"/>
    <property type="match status" value="1"/>
</dbReference>
<keyword evidence="5" id="KW-0874">Quinone</keyword>
<dbReference type="GO" id="GO:0048038">
    <property type="term" value="F:quinone binding"/>
    <property type="evidence" value="ECO:0007669"/>
    <property type="project" value="UniProtKB-KW"/>
</dbReference>
<feature type="transmembrane region" description="Helical" evidence="5">
    <location>
        <begin position="176"/>
        <end position="194"/>
    </location>
</feature>
<evidence type="ECO:0000256" key="6">
    <source>
        <dbReference type="RuleBase" id="RU000471"/>
    </source>
</evidence>
<dbReference type="InterPro" id="IPR001694">
    <property type="entry name" value="NADH_UbQ_OxRdtase_su1/FPO"/>
</dbReference>
<organism evidence="7 8">
    <name type="scientific">Selenihalanaerobacter shriftii</name>
    <dbReference type="NCBI Taxonomy" id="142842"/>
    <lineage>
        <taxon>Bacteria</taxon>
        <taxon>Bacillati</taxon>
        <taxon>Bacillota</taxon>
        <taxon>Clostridia</taxon>
        <taxon>Halanaerobiales</taxon>
        <taxon>Halobacteroidaceae</taxon>
        <taxon>Selenihalanaerobacter</taxon>
    </lineage>
</organism>
<evidence type="ECO:0000256" key="5">
    <source>
        <dbReference type="HAMAP-Rule" id="MF_01350"/>
    </source>
</evidence>
<name>A0A1T4LVD8_9FIRM</name>
<keyword evidence="5" id="KW-0830">Ubiquinone</keyword>
<comment type="subcellular location">
    <subcellularLocation>
        <location evidence="5 6">Cell membrane</location>
        <topology evidence="5 6">Multi-pass membrane protein</topology>
    </subcellularLocation>
    <subcellularLocation>
        <location evidence="1">Membrane</location>
        <topology evidence="1">Multi-pass membrane protein</topology>
    </subcellularLocation>
</comment>
<feature type="transmembrane region" description="Helical" evidence="5">
    <location>
        <begin position="288"/>
        <end position="309"/>
    </location>
</feature>
<sequence>MEVLQNLFVNIAQFLRNGMTDMNLSQVTIETVMDLSAGITVLGVICLVALYLVYAERKVSAFIQMRLGPNRVGPRGLLQTVADSLKLVSKEDIIPERVDKIVYILAPIFTFIPAVLAYAVIPFGKGMIPVDLNIGIFYFIAVGALGTIPLIMAGWSSNNKYSLLGAMRSLAQMLSYEVPLVFSILGVVMITSSLRMSDIINAQSGVWFIVLQPLAFIIYVIVSAAETNRAPFDLPEGESELIAGYMTEYSGMRWAIFFLAEYAHLFAAAAMATTLFLGGWRGPILPSYIWFTIKTAIMIYIFMWVRWTFPRIRIDQLLSLGWKILLPLSLANVLGTGVILYLVN</sequence>
<feature type="transmembrane region" description="Helical" evidence="5">
    <location>
        <begin position="136"/>
        <end position="155"/>
    </location>
</feature>
<evidence type="ECO:0000256" key="2">
    <source>
        <dbReference type="ARBA" id="ARBA00022692"/>
    </source>
</evidence>
<dbReference type="EC" id="7.1.1.-" evidence="5"/>
<dbReference type="AlphaFoldDB" id="A0A1T4LVD8"/>
<gene>
    <name evidence="5" type="primary">nuoH</name>
    <name evidence="7" type="ORF">SAMN02745118_01257</name>
</gene>
<feature type="transmembrane region" description="Helical" evidence="5">
    <location>
        <begin position="35"/>
        <end position="55"/>
    </location>
</feature>
<comment type="similarity">
    <text evidence="5 6">Belongs to the complex I subunit 1 family.</text>
</comment>
<dbReference type="InterPro" id="IPR018086">
    <property type="entry name" value="NADH_UbQ_OxRdtase_su1_CS"/>
</dbReference>
<accession>A0A1T4LVD8</accession>
<evidence type="ECO:0000256" key="4">
    <source>
        <dbReference type="ARBA" id="ARBA00023136"/>
    </source>
</evidence>